<proteinExistence type="predicted"/>
<organism evidence="1 2">
    <name type="scientific">Xenoophorus captivus</name>
    <dbReference type="NCBI Taxonomy" id="1517983"/>
    <lineage>
        <taxon>Eukaryota</taxon>
        <taxon>Metazoa</taxon>
        <taxon>Chordata</taxon>
        <taxon>Craniata</taxon>
        <taxon>Vertebrata</taxon>
        <taxon>Euteleostomi</taxon>
        <taxon>Actinopterygii</taxon>
        <taxon>Neopterygii</taxon>
        <taxon>Teleostei</taxon>
        <taxon>Neoteleostei</taxon>
        <taxon>Acanthomorphata</taxon>
        <taxon>Ovalentaria</taxon>
        <taxon>Atherinomorphae</taxon>
        <taxon>Cyprinodontiformes</taxon>
        <taxon>Goodeidae</taxon>
        <taxon>Xenoophorus</taxon>
    </lineage>
</organism>
<name>A0ABV0QI40_9TELE</name>
<sequence>MCPAPTTTYVGHSKLINLNWLPEVFPHPVRLRVTRIANYFLFDLEVDNIVLDKPKLSKFSSCPGDCSIHISPLYLSVQLLSVLAAEVHLARRIGPVYSVLSCGMLSKMRILYGWMFITGSTLTFFSKGLVSSGLDSAEQLSPFHTGQTETRT</sequence>
<evidence type="ECO:0000313" key="2">
    <source>
        <dbReference type="Proteomes" id="UP001434883"/>
    </source>
</evidence>
<dbReference type="Proteomes" id="UP001434883">
    <property type="component" value="Unassembled WGS sequence"/>
</dbReference>
<accession>A0ABV0QI40</accession>
<dbReference type="EMBL" id="JAHRIN010010417">
    <property type="protein sequence ID" value="MEQ2195177.1"/>
    <property type="molecule type" value="Genomic_DNA"/>
</dbReference>
<comment type="caution">
    <text evidence="1">The sequence shown here is derived from an EMBL/GenBank/DDBJ whole genome shotgun (WGS) entry which is preliminary data.</text>
</comment>
<evidence type="ECO:0000313" key="1">
    <source>
        <dbReference type="EMBL" id="MEQ2195177.1"/>
    </source>
</evidence>
<keyword evidence="2" id="KW-1185">Reference proteome</keyword>
<protein>
    <submittedName>
        <fullName evidence="1">Uncharacterized protein</fullName>
    </submittedName>
</protein>
<reference evidence="1 2" key="1">
    <citation type="submission" date="2021-06" db="EMBL/GenBank/DDBJ databases">
        <authorList>
            <person name="Palmer J.M."/>
        </authorList>
    </citation>
    <scope>NUCLEOTIDE SEQUENCE [LARGE SCALE GENOMIC DNA]</scope>
    <source>
        <strain evidence="1 2">XC_2019</strain>
        <tissue evidence="1">Muscle</tissue>
    </source>
</reference>
<gene>
    <name evidence="1" type="ORF">XENOCAPTIV_008609</name>
</gene>